<dbReference type="PANTHER" id="PTHR46648:SF1">
    <property type="entry name" value="ADENOSINE 5'-MONOPHOSPHORAMIDASE HNT1"/>
    <property type="match status" value="1"/>
</dbReference>
<dbReference type="Gene3D" id="3.30.428.10">
    <property type="entry name" value="HIT-like"/>
    <property type="match status" value="1"/>
</dbReference>
<reference evidence="3" key="1">
    <citation type="submission" date="2022-12" db="EMBL/GenBank/DDBJ databases">
        <authorList>
            <person name="Krivoruchko A.V."/>
            <person name="Elkin A."/>
        </authorList>
    </citation>
    <scope>NUCLEOTIDE SEQUENCE</scope>
    <source>
        <strain evidence="3">IEGM 1391</strain>
    </source>
</reference>
<dbReference type="Pfam" id="PF01230">
    <property type="entry name" value="HIT"/>
    <property type="match status" value="1"/>
</dbReference>
<comment type="caution">
    <text evidence="3">The sequence shown here is derived from an EMBL/GenBank/DDBJ whole genome shotgun (WGS) entry which is preliminary data.</text>
</comment>
<evidence type="ECO:0000313" key="4">
    <source>
        <dbReference type="Proteomes" id="UP001081071"/>
    </source>
</evidence>
<dbReference type="EMBL" id="JAPWIJ010000002">
    <property type="protein sequence ID" value="MCZ4517689.1"/>
    <property type="molecule type" value="Genomic_DNA"/>
</dbReference>
<evidence type="ECO:0000256" key="1">
    <source>
        <dbReference type="PROSITE-ProRule" id="PRU00464"/>
    </source>
</evidence>
<dbReference type="PROSITE" id="PS00892">
    <property type="entry name" value="HIT_1"/>
    <property type="match status" value="1"/>
</dbReference>
<name>A0ABT4M9Q5_9NOCA</name>
<evidence type="ECO:0000313" key="3">
    <source>
        <dbReference type="EMBL" id="MCZ4517689.1"/>
    </source>
</evidence>
<dbReference type="PROSITE" id="PS51084">
    <property type="entry name" value="HIT_2"/>
    <property type="match status" value="1"/>
</dbReference>
<dbReference type="InterPro" id="IPR036265">
    <property type="entry name" value="HIT-like_sf"/>
</dbReference>
<dbReference type="PANTHER" id="PTHR46648">
    <property type="entry name" value="HIT FAMILY PROTEIN 1"/>
    <property type="match status" value="1"/>
</dbReference>
<dbReference type="RefSeq" id="WP_269602339.1">
    <property type="nucleotide sequence ID" value="NZ_JAPWIJ010000002.1"/>
</dbReference>
<accession>A0ABT4M9Q5</accession>
<dbReference type="InterPro" id="IPR001310">
    <property type="entry name" value="Histidine_triad_HIT"/>
</dbReference>
<organism evidence="3 4">
    <name type="scientific">Rhodococcus ruber</name>
    <dbReference type="NCBI Taxonomy" id="1830"/>
    <lineage>
        <taxon>Bacteria</taxon>
        <taxon>Bacillati</taxon>
        <taxon>Actinomycetota</taxon>
        <taxon>Actinomycetes</taxon>
        <taxon>Mycobacteriales</taxon>
        <taxon>Nocardiaceae</taxon>
        <taxon>Rhodococcus</taxon>
    </lineage>
</organism>
<feature type="domain" description="HIT" evidence="2">
    <location>
        <begin position="6"/>
        <end position="114"/>
    </location>
</feature>
<protein>
    <submittedName>
        <fullName evidence="3">HIT domain-containing protein</fullName>
    </submittedName>
</protein>
<dbReference type="InterPro" id="IPR011146">
    <property type="entry name" value="HIT-like"/>
</dbReference>
<dbReference type="SUPFAM" id="SSF54197">
    <property type="entry name" value="HIT-like"/>
    <property type="match status" value="1"/>
</dbReference>
<evidence type="ECO:0000259" key="2">
    <source>
        <dbReference type="PROSITE" id="PS51084"/>
    </source>
</evidence>
<proteinExistence type="predicted"/>
<feature type="short sequence motif" description="Histidine triad motif" evidence="1">
    <location>
        <begin position="99"/>
        <end position="103"/>
    </location>
</feature>
<keyword evidence="4" id="KW-1185">Reference proteome</keyword>
<gene>
    <name evidence="3" type="ORF">O4220_04110</name>
</gene>
<dbReference type="PRINTS" id="PR00332">
    <property type="entry name" value="HISTRIAD"/>
</dbReference>
<dbReference type="InterPro" id="IPR019808">
    <property type="entry name" value="Histidine_triad_CS"/>
</dbReference>
<sequence>MNPYTIFAEIIAGTAESSRVHEDETVIAFMDIRPLTTGHVLVVPKQQFRTLAELPPEVGAHLFVVGQKVAAAVRASNPRVAGVNLFLADGTVAGQEIFHVHLHVIPRMIGDGFGLRARPSSPQRSELDRRAAEIAAAITRQ</sequence>
<dbReference type="Proteomes" id="UP001081071">
    <property type="component" value="Unassembled WGS sequence"/>
</dbReference>